<gene>
    <name evidence="1" type="ORF">EVAR_88706_1</name>
</gene>
<dbReference type="AlphaFoldDB" id="A0A4C1Y504"/>
<organism evidence="1 2">
    <name type="scientific">Eumeta variegata</name>
    <name type="common">Bagworm moth</name>
    <name type="synonym">Eumeta japonica</name>
    <dbReference type="NCBI Taxonomy" id="151549"/>
    <lineage>
        <taxon>Eukaryota</taxon>
        <taxon>Metazoa</taxon>
        <taxon>Ecdysozoa</taxon>
        <taxon>Arthropoda</taxon>
        <taxon>Hexapoda</taxon>
        <taxon>Insecta</taxon>
        <taxon>Pterygota</taxon>
        <taxon>Neoptera</taxon>
        <taxon>Endopterygota</taxon>
        <taxon>Lepidoptera</taxon>
        <taxon>Glossata</taxon>
        <taxon>Ditrysia</taxon>
        <taxon>Tineoidea</taxon>
        <taxon>Psychidae</taxon>
        <taxon>Oiketicinae</taxon>
        <taxon>Eumeta</taxon>
    </lineage>
</organism>
<name>A0A4C1Y504_EUMVA</name>
<proteinExistence type="predicted"/>
<evidence type="ECO:0000313" key="1">
    <source>
        <dbReference type="EMBL" id="GBP69619.1"/>
    </source>
</evidence>
<evidence type="ECO:0000313" key="2">
    <source>
        <dbReference type="Proteomes" id="UP000299102"/>
    </source>
</evidence>
<protein>
    <submittedName>
        <fullName evidence="1">Uncharacterized protein</fullName>
    </submittedName>
</protein>
<keyword evidence="2" id="KW-1185">Reference proteome</keyword>
<dbReference type="EMBL" id="BGZK01001046">
    <property type="protein sequence ID" value="GBP69619.1"/>
    <property type="molecule type" value="Genomic_DNA"/>
</dbReference>
<comment type="caution">
    <text evidence="1">The sequence shown here is derived from an EMBL/GenBank/DDBJ whole genome shotgun (WGS) entry which is preliminary data.</text>
</comment>
<dbReference type="Proteomes" id="UP000299102">
    <property type="component" value="Unassembled WGS sequence"/>
</dbReference>
<sequence>MEHYKTSKKLFGFVYRSERLQPVLRAVLLKASLSSAIVPRSTLTTGELMLFQTKSWTAYLKDNVMSSVPSNNIMSVTTVVSNFERQCELVI</sequence>
<accession>A0A4C1Y504</accession>
<reference evidence="1 2" key="1">
    <citation type="journal article" date="2019" name="Commun. Biol.">
        <title>The bagworm genome reveals a unique fibroin gene that provides high tensile strength.</title>
        <authorList>
            <person name="Kono N."/>
            <person name="Nakamura H."/>
            <person name="Ohtoshi R."/>
            <person name="Tomita M."/>
            <person name="Numata K."/>
            <person name="Arakawa K."/>
        </authorList>
    </citation>
    <scope>NUCLEOTIDE SEQUENCE [LARGE SCALE GENOMIC DNA]</scope>
</reference>